<organism evidence="1 2">
    <name type="scientific">Amanita thiersii Skay4041</name>
    <dbReference type="NCBI Taxonomy" id="703135"/>
    <lineage>
        <taxon>Eukaryota</taxon>
        <taxon>Fungi</taxon>
        <taxon>Dikarya</taxon>
        <taxon>Basidiomycota</taxon>
        <taxon>Agaricomycotina</taxon>
        <taxon>Agaricomycetes</taxon>
        <taxon>Agaricomycetidae</taxon>
        <taxon>Agaricales</taxon>
        <taxon>Pluteineae</taxon>
        <taxon>Amanitaceae</taxon>
        <taxon>Amanita</taxon>
    </lineage>
</organism>
<dbReference type="EMBL" id="KZ301979">
    <property type="protein sequence ID" value="PFH52455.1"/>
    <property type="molecule type" value="Genomic_DNA"/>
</dbReference>
<gene>
    <name evidence="1" type="ORF">AMATHDRAFT_117096</name>
</gene>
<keyword evidence="2" id="KW-1185">Reference proteome</keyword>
<feature type="non-terminal residue" evidence="1">
    <location>
        <position position="93"/>
    </location>
</feature>
<feature type="non-terminal residue" evidence="1">
    <location>
        <position position="1"/>
    </location>
</feature>
<accession>A0A2A9NNA0</accession>
<reference evidence="1 2" key="1">
    <citation type="submission" date="2014-02" db="EMBL/GenBank/DDBJ databases">
        <title>Transposable element dynamics among asymbiotic and ectomycorrhizal Amanita fungi.</title>
        <authorList>
            <consortium name="DOE Joint Genome Institute"/>
            <person name="Hess J."/>
            <person name="Skrede I."/>
            <person name="Wolfe B."/>
            <person name="LaButti K."/>
            <person name="Ohm R.A."/>
            <person name="Grigoriev I.V."/>
            <person name="Pringle A."/>
        </authorList>
    </citation>
    <scope>NUCLEOTIDE SEQUENCE [LARGE SCALE GENOMIC DNA]</scope>
    <source>
        <strain evidence="1 2">SKay4041</strain>
    </source>
</reference>
<proteinExistence type="predicted"/>
<dbReference type="Proteomes" id="UP000242287">
    <property type="component" value="Unassembled WGS sequence"/>
</dbReference>
<evidence type="ECO:0000313" key="1">
    <source>
        <dbReference type="EMBL" id="PFH52455.1"/>
    </source>
</evidence>
<name>A0A2A9NNA0_9AGAR</name>
<dbReference type="STRING" id="703135.A0A2A9NNA0"/>
<dbReference type="OrthoDB" id="10526348at2759"/>
<evidence type="ECO:0000313" key="2">
    <source>
        <dbReference type="Proteomes" id="UP000242287"/>
    </source>
</evidence>
<dbReference type="AlphaFoldDB" id="A0A2A9NNA0"/>
<sequence>RFDTIHRRRILTRGVGSAPDGEPQAFKGYSDGYLTAKNFAMHNLSKLGFVEQYIGDLILVLGRDAIPPGTEDKYRNGFLQGLSDGEAAIDTIL</sequence>
<protein>
    <submittedName>
        <fullName evidence="1">Uncharacterized protein</fullName>
    </submittedName>
</protein>